<feature type="domain" description="Sin" evidence="1">
    <location>
        <begin position="1"/>
        <end position="38"/>
    </location>
</feature>
<evidence type="ECO:0000259" key="1">
    <source>
        <dbReference type="PROSITE" id="PS51500"/>
    </source>
</evidence>
<name>A0A6A8D8N6_9BACI</name>
<accession>A0A6A8D8N6</accession>
<gene>
    <name evidence="2" type="primary">sinI</name>
    <name evidence="2" type="ORF">GH741_04625</name>
</gene>
<evidence type="ECO:0000313" key="3">
    <source>
        <dbReference type="Proteomes" id="UP000799092"/>
    </source>
</evidence>
<organism evidence="2 3">
    <name type="scientific">Aquibacillus halophilus</name>
    <dbReference type="NCBI Taxonomy" id="930132"/>
    <lineage>
        <taxon>Bacteria</taxon>
        <taxon>Bacillati</taxon>
        <taxon>Bacillota</taxon>
        <taxon>Bacilli</taxon>
        <taxon>Bacillales</taxon>
        <taxon>Bacillaceae</taxon>
        <taxon>Aquibacillus</taxon>
    </lineage>
</organism>
<dbReference type="SUPFAM" id="SSF47406">
    <property type="entry name" value="SinR repressor dimerisation domain-like"/>
    <property type="match status" value="1"/>
</dbReference>
<dbReference type="EMBL" id="WJNG01000003">
    <property type="protein sequence ID" value="MRH41958.1"/>
    <property type="molecule type" value="Genomic_DNA"/>
</dbReference>
<dbReference type="GO" id="GO:0046983">
    <property type="term" value="F:protein dimerization activity"/>
    <property type="evidence" value="ECO:0007669"/>
    <property type="project" value="InterPro"/>
</dbReference>
<evidence type="ECO:0000313" key="2">
    <source>
        <dbReference type="EMBL" id="MRH41958.1"/>
    </source>
</evidence>
<dbReference type="GO" id="GO:0006355">
    <property type="term" value="P:regulation of DNA-templated transcription"/>
    <property type="evidence" value="ECO:0007669"/>
    <property type="project" value="InterPro"/>
</dbReference>
<dbReference type="PROSITE" id="PS51500">
    <property type="entry name" value="SIN"/>
    <property type="match status" value="1"/>
</dbReference>
<keyword evidence="2" id="KW-0238">DNA-binding</keyword>
<dbReference type="InterPro" id="IPR010981">
    <property type="entry name" value="SinR/SinI_dimer_dom"/>
</dbReference>
<dbReference type="GO" id="GO:0003677">
    <property type="term" value="F:DNA binding"/>
    <property type="evidence" value="ECO:0007669"/>
    <property type="project" value="UniProtKB-KW"/>
</dbReference>
<proteinExistence type="predicted"/>
<dbReference type="InterPro" id="IPR036281">
    <property type="entry name" value="SinR/SinI_dimer_dom_sf"/>
</dbReference>
<protein>
    <submittedName>
        <fullName evidence="2">DNA-binding anti-repressor SinI</fullName>
    </submittedName>
</protein>
<reference evidence="2" key="1">
    <citation type="submission" date="2019-11" db="EMBL/GenBank/DDBJ databases">
        <authorList>
            <person name="Li J."/>
        </authorList>
    </citation>
    <scope>NUCLEOTIDE SEQUENCE</scope>
    <source>
        <strain evidence="2">B6B</strain>
    </source>
</reference>
<dbReference type="AlphaFoldDB" id="A0A6A8D8N6"/>
<dbReference type="Pfam" id="PF08671">
    <property type="entry name" value="SinI"/>
    <property type="match status" value="1"/>
</dbReference>
<comment type="caution">
    <text evidence="2">The sequence shown here is derived from an EMBL/GenBank/DDBJ whole genome shotgun (WGS) entry which is preliminary data.</text>
</comment>
<dbReference type="RefSeq" id="WP_153735619.1">
    <property type="nucleotide sequence ID" value="NZ_WJNG01000003.1"/>
</dbReference>
<sequence length="39" mass="4796">MKLLYKRLLDRDWIEMMEEAKQLGLSIEEVKLFLLENKK</sequence>
<dbReference type="OrthoDB" id="2973152at2"/>
<dbReference type="Proteomes" id="UP000799092">
    <property type="component" value="Unassembled WGS sequence"/>
</dbReference>
<keyword evidence="3" id="KW-1185">Reference proteome</keyword>